<evidence type="ECO:0000256" key="10">
    <source>
        <dbReference type="ARBA" id="ARBA00044550"/>
    </source>
</evidence>
<dbReference type="InterPro" id="IPR010997">
    <property type="entry name" value="HRDC-like_sf"/>
</dbReference>
<dbReference type="GO" id="GO:0009378">
    <property type="term" value="F:four-way junction helicase activity"/>
    <property type="evidence" value="ECO:0007669"/>
    <property type="project" value="TreeGrafter"/>
</dbReference>
<keyword evidence="7" id="KW-0238">DNA-binding</keyword>
<dbReference type="GO" id="GO:0005737">
    <property type="term" value="C:cytoplasm"/>
    <property type="evidence" value="ECO:0007669"/>
    <property type="project" value="TreeGrafter"/>
</dbReference>
<evidence type="ECO:0000259" key="13">
    <source>
        <dbReference type="PROSITE" id="PS51194"/>
    </source>
</evidence>
<feature type="domain" description="HRDC" evidence="11">
    <location>
        <begin position="721"/>
        <end position="801"/>
    </location>
</feature>
<dbReference type="InterPro" id="IPR027417">
    <property type="entry name" value="P-loop_NTPase"/>
</dbReference>
<comment type="caution">
    <text evidence="14">The sequence shown here is derived from an EMBL/GenBank/DDBJ whole genome shotgun (WGS) entry which is preliminary data.</text>
</comment>
<name>A0A3A1YDH8_9GAMM</name>
<dbReference type="SMART" id="SM00341">
    <property type="entry name" value="HRDC"/>
    <property type="match status" value="1"/>
</dbReference>
<dbReference type="InterPro" id="IPR014001">
    <property type="entry name" value="Helicase_ATP-bd"/>
</dbReference>
<dbReference type="GO" id="GO:0005694">
    <property type="term" value="C:chromosome"/>
    <property type="evidence" value="ECO:0007669"/>
    <property type="project" value="TreeGrafter"/>
</dbReference>
<dbReference type="InterPro" id="IPR011545">
    <property type="entry name" value="DEAD/DEAH_box_helicase_dom"/>
</dbReference>
<dbReference type="InterPro" id="IPR036390">
    <property type="entry name" value="WH_DNA-bd_sf"/>
</dbReference>
<reference evidence="14 15" key="1">
    <citation type="submission" date="2017-08" db="EMBL/GenBank/DDBJ databases">
        <title>Reclassification of Bisgaard taxon 37 and 44.</title>
        <authorList>
            <person name="Christensen H."/>
        </authorList>
    </citation>
    <scope>NUCLEOTIDE SEQUENCE [LARGE SCALE GENOMIC DNA]</scope>
    <source>
        <strain evidence="14 15">B96_4</strain>
    </source>
</reference>
<dbReference type="GO" id="GO:0043138">
    <property type="term" value="F:3'-5' DNA helicase activity"/>
    <property type="evidence" value="ECO:0007669"/>
    <property type="project" value="TreeGrafter"/>
</dbReference>
<dbReference type="SUPFAM" id="SSF52540">
    <property type="entry name" value="P-loop containing nucleoside triphosphate hydrolases"/>
    <property type="match status" value="1"/>
</dbReference>
<dbReference type="PANTHER" id="PTHR13710">
    <property type="entry name" value="DNA HELICASE RECQ FAMILY MEMBER"/>
    <property type="match status" value="1"/>
</dbReference>
<evidence type="ECO:0000256" key="4">
    <source>
        <dbReference type="ARBA" id="ARBA00022801"/>
    </source>
</evidence>
<dbReference type="Pfam" id="PF00270">
    <property type="entry name" value="DEAD"/>
    <property type="match status" value="1"/>
</dbReference>
<dbReference type="Pfam" id="PF00271">
    <property type="entry name" value="Helicase_C"/>
    <property type="match status" value="1"/>
</dbReference>
<keyword evidence="4" id="KW-0378">Hydrolase</keyword>
<evidence type="ECO:0000256" key="3">
    <source>
        <dbReference type="ARBA" id="ARBA00022741"/>
    </source>
</evidence>
<dbReference type="SMART" id="SM00487">
    <property type="entry name" value="DEXDc"/>
    <property type="match status" value="1"/>
</dbReference>
<dbReference type="InterPro" id="IPR044876">
    <property type="entry name" value="HRDC_dom_sf"/>
</dbReference>
<dbReference type="InterPro" id="IPR002121">
    <property type="entry name" value="HRDC_dom"/>
</dbReference>
<dbReference type="Gene3D" id="1.10.10.10">
    <property type="entry name" value="Winged helix-like DNA-binding domain superfamily/Winged helix DNA-binding domain"/>
    <property type="match status" value="1"/>
</dbReference>
<dbReference type="SUPFAM" id="SSF46785">
    <property type="entry name" value="Winged helix' DNA-binding domain"/>
    <property type="match status" value="1"/>
</dbReference>
<keyword evidence="3" id="KW-0547">Nucleotide-binding</keyword>
<gene>
    <name evidence="14" type="ORF">CJP74_00125</name>
</gene>
<dbReference type="SUPFAM" id="SSF47819">
    <property type="entry name" value="HRDC-like"/>
    <property type="match status" value="1"/>
</dbReference>
<comment type="similarity">
    <text evidence="2">Belongs to the helicase family. RecQ subfamily.</text>
</comment>
<dbReference type="Pfam" id="PF00570">
    <property type="entry name" value="HRDC"/>
    <property type="match status" value="1"/>
</dbReference>
<evidence type="ECO:0000256" key="2">
    <source>
        <dbReference type="ARBA" id="ARBA00005446"/>
    </source>
</evidence>
<dbReference type="GO" id="GO:0000724">
    <property type="term" value="P:double-strand break repair via homologous recombination"/>
    <property type="evidence" value="ECO:0007669"/>
    <property type="project" value="TreeGrafter"/>
</dbReference>
<proteinExistence type="inferred from homology"/>
<dbReference type="Gene3D" id="1.10.150.80">
    <property type="entry name" value="HRDC domain"/>
    <property type="match status" value="1"/>
</dbReference>
<keyword evidence="8" id="KW-0413">Isomerase</keyword>
<evidence type="ECO:0000256" key="5">
    <source>
        <dbReference type="ARBA" id="ARBA00022806"/>
    </source>
</evidence>
<keyword evidence="5" id="KW-0347">Helicase</keyword>
<evidence type="ECO:0000256" key="8">
    <source>
        <dbReference type="ARBA" id="ARBA00023235"/>
    </source>
</evidence>
<dbReference type="Proteomes" id="UP000266258">
    <property type="component" value="Unassembled WGS sequence"/>
</dbReference>
<dbReference type="SMART" id="SM00490">
    <property type="entry name" value="HELICc"/>
    <property type="match status" value="1"/>
</dbReference>
<evidence type="ECO:0000313" key="15">
    <source>
        <dbReference type="Proteomes" id="UP000266258"/>
    </source>
</evidence>
<dbReference type="GO" id="GO:0016787">
    <property type="term" value="F:hydrolase activity"/>
    <property type="evidence" value="ECO:0007669"/>
    <property type="project" value="UniProtKB-KW"/>
</dbReference>
<evidence type="ECO:0000256" key="6">
    <source>
        <dbReference type="ARBA" id="ARBA00022840"/>
    </source>
</evidence>
<evidence type="ECO:0000256" key="9">
    <source>
        <dbReference type="ARBA" id="ARBA00044535"/>
    </source>
</evidence>
<keyword evidence="15" id="KW-1185">Reference proteome</keyword>
<dbReference type="AlphaFoldDB" id="A0A3A1YDH8"/>
<accession>A0A3A1YDH8</accession>
<dbReference type="PROSITE" id="PS51194">
    <property type="entry name" value="HELICASE_CTER"/>
    <property type="match status" value="1"/>
</dbReference>
<protein>
    <recommendedName>
        <fullName evidence="9">ATP-dependent DNA helicase RecQ</fullName>
    </recommendedName>
    <alternativeName>
        <fullName evidence="10">DNA 3'-5' helicase RecQ</fullName>
    </alternativeName>
</protein>
<evidence type="ECO:0000313" key="14">
    <source>
        <dbReference type="EMBL" id="RIY34197.1"/>
    </source>
</evidence>
<sequence>MTDKLNLQNWLSGSKDYCPEGNILHIKASQNRDPSLISLSQQFDEAFFTIEQYPGWDNQALEENADYTLYSQLRSQAFQLIKQGKVSHNHALTPYEQAMSQVMRQSKTQSQDLAPIKELLPDLTLNEQEPSLYEARKHPTLDFTLPSSGLIASSVNMAEWMQEGDLFKRAKLCLRKCFGLHEYRGLQEQVIHSLLSQNDTLAVMATGQGKSICYQVTGMCLPGVTIVISPLIALMEDQVAQLRANGIGAAVLNMHTSAGQKQEIMQAIQQGTCKFLYISPEKIANPYTLQEIARLPINLIAVDEAHCISEWGHDFRPDYKHLYRLRQFLGYYVPILACTATARIPTRMDIVENLHLHNPRILVGNFDRPNISITVSKVENQFAVKRKVAALCKEQKNLPAIIYCYARSSTEEMSAYLQSKGINATYYHAGMPLAEREANFTRFMNGEIDVICATIAFGMGVNKSNIRMVIHTDYPNSLEAYYQEIGRAGRDGEKAQAIMFDVEGRREWRVELLNQQQGQKPSPNEEDNEEMRLKKLEEVFDFCDTSNCRRRVLLSAFNQPLEQDCLNCDTCLNSMLASTPGKIELKDDAHLIIGLIAVGKERFSVETLVNMLMGKASIATELERALNLKLQQCASQEEYARTLADLEKVKEWEKRILVKTADAYTYGHTYWHTVIDQLIQLGYLAYDRRYNFVQITPMGLQLLKDKASLKVASMPELVKHNVYTLRLVRDLETIRMEIGRAAGVRNDAILSDPAINQISQILPVTKDELLKIDGITEAKVKTFGNLIIKAVLKHNKRLSLHNVNG</sequence>
<evidence type="ECO:0000259" key="11">
    <source>
        <dbReference type="PROSITE" id="PS50967"/>
    </source>
</evidence>
<dbReference type="OrthoDB" id="9760034at2"/>
<evidence type="ECO:0000256" key="1">
    <source>
        <dbReference type="ARBA" id="ARBA00001947"/>
    </source>
</evidence>
<dbReference type="PROSITE" id="PS50967">
    <property type="entry name" value="HRDC"/>
    <property type="match status" value="1"/>
</dbReference>
<keyword evidence="6" id="KW-0067">ATP-binding</keyword>
<dbReference type="Pfam" id="PF16124">
    <property type="entry name" value="RecQ_Zn_bind"/>
    <property type="match status" value="1"/>
</dbReference>
<dbReference type="GO" id="GO:0005524">
    <property type="term" value="F:ATP binding"/>
    <property type="evidence" value="ECO:0007669"/>
    <property type="project" value="UniProtKB-KW"/>
</dbReference>
<dbReference type="Gene3D" id="3.40.50.300">
    <property type="entry name" value="P-loop containing nucleotide triphosphate hydrolases"/>
    <property type="match status" value="2"/>
</dbReference>
<comment type="cofactor">
    <cofactor evidence="1">
        <name>Zn(2+)</name>
        <dbReference type="ChEBI" id="CHEBI:29105"/>
    </cofactor>
</comment>
<feature type="domain" description="Helicase C-terminal" evidence="13">
    <location>
        <begin position="383"/>
        <end position="530"/>
    </location>
</feature>
<dbReference type="InterPro" id="IPR001650">
    <property type="entry name" value="Helicase_C-like"/>
</dbReference>
<dbReference type="PROSITE" id="PS51192">
    <property type="entry name" value="HELICASE_ATP_BIND_1"/>
    <property type="match status" value="1"/>
</dbReference>
<feature type="domain" description="Helicase ATP-binding" evidence="12">
    <location>
        <begin position="191"/>
        <end position="360"/>
    </location>
</feature>
<dbReference type="InterPro" id="IPR032284">
    <property type="entry name" value="RecQ_Zn-bd"/>
</dbReference>
<dbReference type="CDD" id="cd17920">
    <property type="entry name" value="DEXHc_RecQ"/>
    <property type="match status" value="1"/>
</dbReference>
<dbReference type="NCBIfam" id="TIGR00614">
    <property type="entry name" value="recQ_fam"/>
    <property type="match status" value="1"/>
</dbReference>
<dbReference type="PANTHER" id="PTHR13710:SF108">
    <property type="entry name" value="ATP-DEPENDENT DNA HELICASE Q4"/>
    <property type="match status" value="1"/>
</dbReference>
<dbReference type="InterPro" id="IPR036388">
    <property type="entry name" value="WH-like_DNA-bd_sf"/>
</dbReference>
<organism evidence="14 15">
    <name type="scientific">Psittacicella melopsittaci</name>
    <dbReference type="NCBI Taxonomy" id="2028576"/>
    <lineage>
        <taxon>Bacteria</taxon>
        <taxon>Pseudomonadati</taxon>
        <taxon>Pseudomonadota</taxon>
        <taxon>Gammaproteobacteria</taxon>
        <taxon>Pasteurellales</taxon>
        <taxon>Psittacicellaceae</taxon>
        <taxon>Psittacicella</taxon>
    </lineage>
</organism>
<dbReference type="GO" id="GO:0003677">
    <property type="term" value="F:DNA binding"/>
    <property type="evidence" value="ECO:0007669"/>
    <property type="project" value="UniProtKB-KW"/>
</dbReference>
<evidence type="ECO:0000259" key="12">
    <source>
        <dbReference type="PROSITE" id="PS51192"/>
    </source>
</evidence>
<evidence type="ECO:0000256" key="7">
    <source>
        <dbReference type="ARBA" id="ARBA00023125"/>
    </source>
</evidence>
<dbReference type="FunFam" id="3.40.50.300:FF:001389">
    <property type="entry name" value="ATP-dependent DNA helicase RecQ"/>
    <property type="match status" value="1"/>
</dbReference>
<dbReference type="EMBL" id="NRJH01000002">
    <property type="protein sequence ID" value="RIY34197.1"/>
    <property type="molecule type" value="Genomic_DNA"/>
</dbReference>
<dbReference type="InterPro" id="IPR004589">
    <property type="entry name" value="DNA_helicase_ATP-dep_RecQ"/>
</dbReference>